<reference evidence="1 2" key="1">
    <citation type="submission" date="2013-06" db="EMBL/GenBank/DDBJ databases">
        <authorList>
            <person name="Weinstock G."/>
            <person name="Sodergren E."/>
            <person name="Lobos E.A."/>
            <person name="Fulton L."/>
            <person name="Fulton R."/>
            <person name="Courtney L."/>
            <person name="Fronick C."/>
            <person name="O'Laughlin M."/>
            <person name="Godfrey J."/>
            <person name="Wilson R.M."/>
            <person name="Miner T."/>
            <person name="Farmer C."/>
            <person name="Delehaunty K."/>
            <person name="Cordes M."/>
            <person name="Minx P."/>
            <person name="Tomlinson C."/>
            <person name="Chen J."/>
            <person name="Wollam A."/>
            <person name="Pepin K.H."/>
            <person name="Bhonagiri V."/>
            <person name="Zhang X."/>
            <person name="Warren W."/>
            <person name="Mitreva M."/>
            <person name="Mardis E.R."/>
            <person name="Wilson R.K."/>
        </authorList>
    </citation>
    <scope>NUCLEOTIDE SEQUENCE [LARGE SCALE GENOMIC DNA]</scope>
    <source>
        <strain evidence="1 2">W1703</strain>
    </source>
</reference>
<dbReference type="Proteomes" id="UP000016617">
    <property type="component" value="Unassembled WGS sequence"/>
</dbReference>
<evidence type="ECO:0000313" key="1">
    <source>
        <dbReference type="EMBL" id="ERJ76152.1"/>
    </source>
</evidence>
<evidence type="ECO:0000313" key="2">
    <source>
        <dbReference type="Proteomes" id="UP000016617"/>
    </source>
</evidence>
<protein>
    <submittedName>
        <fullName evidence="1">Uncharacterized protein</fullName>
    </submittedName>
</protein>
<comment type="caution">
    <text evidence="1">The sequence shown here is derived from an EMBL/GenBank/DDBJ whole genome shotgun (WGS) entry which is preliminary data.</text>
</comment>
<dbReference type="EMBL" id="AWVA01000072">
    <property type="protein sequence ID" value="ERJ76152.1"/>
    <property type="molecule type" value="Genomic_DNA"/>
</dbReference>
<accession>U2J7Z0</accession>
<organism evidence="1 2">
    <name type="scientific">Streptococcus sobrinus W1703</name>
    <dbReference type="NCBI Taxonomy" id="1227275"/>
    <lineage>
        <taxon>Bacteria</taxon>
        <taxon>Bacillati</taxon>
        <taxon>Bacillota</taxon>
        <taxon>Bacilli</taxon>
        <taxon>Lactobacillales</taxon>
        <taxon>Streptococcaceae</taxon>
        <taxon>Streptococcus</taxon>
    </lineage>
</organism>
<name>U2J7Z0_9STRE</name>
<gene>
    <name evidence="1" type="ORF">HMPREF1557_01204</name>
</gene>
<sequence length="60" mass="6876">MTKSIKNFRWVKLIRCCLMTREYQWFDLGLGLGKALQIALIVWGLSKVENDTCVASVKTV</sequence>
<dbReference type="AlphaFoldDB" id="U2J7Z0"/>
<dbReference type="HOGENOM" id="CLU_2940024_0_0_9"/>
<proteinExistence type="predicted"/>